<accession>A0AAV6ZGF1</accession>
<proteinExistence type="predicted"/>
<organism evidence="12 13">
    <name type="scientific">Engystomops pustulosus</name>
    <name type="common">Tungara frog</name>
    <name type="synonym">Physalaemus pustulosus</name>
    <dbReference type="NCBI Taxonomy" id="76066"/>
    <lineage>
        <taxon>Eukaryota</taxon>
        <taxon>Metazoa</taxon>
        <taxon>Chordata</taxon>
        <taxon>Craniata</taxon>
        <taxon>Vertebrata</taxon>
        <taxon>Euteleostomi</taxon>
        <taxon>Amphibia</taxon>
        <taxon>Batrachia</taxon>
        <taxon>Anura</taxon>
        <taxon>Neobatrachia</taxon>
        <taxon>Hyloidea</taxon>
        <taxon>Leptodactylidae</taxon>
        <taxon>Leiuperinae</taxon>
        <taxon>Engystomops</taxon>
    </lineage>
</organism>
<feature type="transmembrane region" description="Helical" evidence="10">
    <location>
        <begin position="140"/>
        <end position="162"/>
    </location>
</feature>
<dbReference type="GO" id="GO:0004984">
    <property type="term" value="F:olfactory receptor activity"/>
    <property type="evidence" value="ECO:0007669"/>
    <property type="project" value="InterPro"/>
</dbReference>
<evidence type="ECO:0000313" key="12">
    <source>
        <dbReference type="EMBL" id="KAG8548529.1"/>
    </source>
</evidence>
<dbReference type="InterPro" id="IPR000276">
    <property type="entry name" value="GPCR_Rhodpsn"/>
</dbReference>
<evidence type="ECO:0000256" key="6">
    <source>
        <dbReference type="ARBA" id="ARBA00023040"/>
    </source>
</evidence>
<evidence type="ECO:0000256" key="9">
    <source>
        <dbReference type="ARBA" id="ARBA00023224"/>
    </source>
</evidence>
<evidence type="ECO:0000256" key="7">
    <source>
        <dbReference type="ARBA" id="ARBA00023136"/>
    </source>
</evidence>
<dbReference type="FunFam" id="1.20.1070.10:FF:000008">
    <property type="entry name" value="Olfactory receptor"/>
    <property type="match status" value="1"/>
</dbReference>
<dbReference type="CDD" id="cd13954">
    <property type="entry name" value="7tmA_OR"/>
    <property type="match status" value="1"/>
</dbReference>
<keyword evidence="9" id="KW-0807">Transducer</keyword>
<dbReference type="InterPro" id="IPR017452">
    <property type="entry name" value="GPCR_Rhodpsn_7TM"/>
</dbReference>
<feature type="transmembrane region" description="Helical" evidence="10">
    <location>
        <begin position="98"/>
        <end position="119"/>
    </location>
</feature>
<dbReference type="GO" id="GO:0005886">
    <property type="term" value="C:plasma membrane"/>
    <property type="evidence" value="ECO:0007669"/>
    <property type="project" value="UniProtKB-SubCell"/>
</dbReference>
<evidence type="ECO:0000313" key="13">
    <source>
        <dbReference type="Proteomes" id="UP000824782"/>
    </source>
</evidence>
<gene>
    <name evidence="12" type="ORF">GDO81_025122</name>
</gene>
<dbReference type="PRINTS" id="PR00245">
    <property type="entry name" value="OLFACTORYR"/>
</dbReference>
<dbReference type="PROSITE" id="PS50262">
    <property type="entry name" value="G_PROTEIN_RECEP_F1_2"/>
    <property type="match status" value="1"/>
</dbReference>
<keyword evidence="3 10" id="KW-0812">Transmembrane</keyword>
<keyword evidence="5 10" id="KW-1133">Transmembrane helix</keyword>
<feature type="transmembrane region" description="Helical" evidence="10">
    <location>
        <begin position="272"/>
        <end position="290"/>
    </location>
</feature>
<comment type="subcellular location">
    <subcellularLocation>
        <location evidence="1">Cell membrane</location>
        <topology evidence="1">Multi-pass membrane protein</topology>
    </subcellularLocation>
</comment>
<keyword evidence="4" id="KW-0552">Olfaction</keyword>
<evidence type="ECO:0000256" key="1">
    <source>
        <dbReference type="ARBA" id="ARBA00004651"/>
    </source>
</evidence>
<evidence type="ECO:0000256" key="4">
    <source>
        <dbReference type="ARBA" id="ARBA00022725"/>
    </source>
</evidence>
<feature type="transmembrane region" description="Helical" evidence="10">
    <location>
        <begin position="238"/>
        <end position="260"/>
    </location>
</feature>
<dbReference type="Pfam" id="PF13853">
    <property type="entry name" value="7tm_4"/>
    <property type="match status" value="1"/>
</dbReference>
<keyword evidence="8" id="KW-0675">Receptor</keyword>
<dbReference type="InterPro" id="IPR050516">
    <property type="entry name" value="Olfactory_GPCR"/>
</dbReference>
<evidence type="ECO:0000259" key="11">
    <source>
        <dbReference type="PROSITE" id="PS50262"/>
    </source>
</evidence>
<evidence type="ECO:0000256" key="8">
    <source>
        <dbReference type="ARBA" id="ARBA00023170"/>
    </source>
</evidence>
<dbReference type="PANTHER" id="PTHR26452">
    <property type="entry name" value="OLFACTORY RECEPTOR"/>
    <property type="match status" value="1"/>
</dbReference>
<evidence type="ECO:0000256" key="10">
    <source>
        <dbReference type="SAM" id="Phobius"/>
    </source>
</evidence>
<keyword evidence="6" id="KW-0297">G-protein coupled receptor</keyword>
<feature type="domain" description="G-protein coupled receptors family 1 profile" evidence="11">
    <location>
        <begin position="41"/>
        <end position="290"/>
    </location>
</feature>
<name>A0AAV6ZGF1_ENGPU</name>
<dbReference type="Proteomes" id="UP000824782">
    <property type="component" value="Unassembled WGS sequence"/>
</dbReference>
<dbReference type="EMBL" id="WNYA01000390">
    <property type="protein sequence ID" value="KAG8548529.1"/>
    <property type="molecule type" value="Genomic_DNA"/>
</dbReference>
<evidence type="ECO:0000256" key="2">
    <source>
        <dbReference type="ARBA" id="ARBA00022475"/>
    </source>
</evidence>
<keyword evidence="4" id="KW-0716">Sensory transduction</keyword>
<comment type="caution">
    <text evidence="12">The sequence shown here is derived from an EMBL/GenBank/DDBJ whole genome shotgun (WGS) entry which is preliminary data.</text>
</comment>
<dbReference type="InterPro" id="IPR000725">
    <property type="entry name" value="Olfact_rcpt"/>
</dbReference>
<keyword evidence="7 10" id="KW-0472">Membrane</keyword>
<evidence type="ECO:0000256" key="5">
    <source>
        <dbReference type="ARBA" id="ARBA00022989"/>
    </source>
</evidence>
<feature type="transmembrane region" description="Helical" evidence="10">
    <location>
        <begin position="25"/>
        <end position="52"/>
    </location>
</feature>
<sequence>MNYCKNGTMTDFYILGFSNYKTKQILLSVGIMIMYSLTIVGNLVITMLISLVHKLHTPMYFFLCNLAISDVIYVSSTLPKLLSITITQDNMISFAGCISQLFFFTFSGVCDIFVLTSMAGDRYVAICKPLRYTLIMNRRVSGTMSALCWTVSAVNSLLLTLLTSGLDFCNSREINYFFCDVKTMTELSSSDTTSREIFMLIEDIIIGFVPFSLTVVSYVQIISTILKIRSSETRLKAFSSCSSHLTAVILFYAPVLILYMKPESEHSKEQDNLISLLYVAVVPMLNPFVYSLRNKDVLHAVTKLIPRKM</sequence>
<reference evidence="12" key="1">
    <citation type="thesis" date="2020" institute="ProQuest LLC" country="789 East Eisenhower Parkway, Ann Arbor, MI, USA">
        <title>Comparative Genomics and Chromosome Evolution.</title>
        <authorList>
            <person name="Mudd A.B."/>
        </authorList>
    </citation>
    <scope>NUCLEOTIDE SEQUENCE</scope>
    <source>
        <strain evidence="12">237g6f4</strain>
        <tissue evidence="12">Blood</tissue>
    </source>
</reference>
<dbReference type="SUPFAM" id="SSF81321">
    <property type="entry name" value="Family A G protein-coupled receptor-like"/>
    <property type="match status" value="1"/>
</dbReference>
<keyword evidence="2" id="KW-1003">Cell membrane</keyword>
<dbReference type="Gene3D" id="1.20.1070.10">
    <property type="entry name" value="Rhodopsin 7-helix transmembrane proteins"/>
    <property type="match status" value="1"/>
</dbReference>
<feature type="transmembrane region" description="Helical" evidence="10">
    <location>
        <begin position="204"/>
        <end position="226"/>
    </location>
</feature>
<evidence type="ECO:0000256" key="3">
    <source>
        <dbReference type="ARBA" id="ARBA00022692"/>
    </source>
</evidence>
<feature type="non-terminal residue" evidence="12">
    <location>
        <position position="309"/>
    </location>
</feature>
<protein>
    <recommendedName>
        <fullName evidence="11">G-protein coupled receptors family 1 profile domain-containing protein</fullName>
    </recommendedName>
</protein>
<keyword evidence="13" id="KW-1185">Reference proteome</keyword>
<dbReference type="AlphaFoldDB" id="A0AAV6ZGF1"/>
<dbReference type="PRINTS" id="PR00237">
    <property type="entry name" value="GPCRRHODOPSN"/>
</dbReference>
<dbReference type="GO" id="GO:0004930">
    <property type="term" value="F:G protein-coupled receptor activity"/>
    <property type="evidence" value="ECO:0007669"/>
    <property type="project" value="UniProtKB-KW"/>
</dbReference>